<gene>
    <name evidence="4" type="ORF">GSLYS_00022073001</name>
</gene>
<dbReference type="InterPro" id="IPR036508">
    <property type="entry name" value="Chitin-bd_dom_sf"/>
</dbReference>
<keyword evidence="5" id="KW-1185">Reference proteome</keyword>
<feature type="signal peptide" evidence="2">
    <location>
        <begin position="1"/>
        <end position="32"/>
    </location>
</feature>
<dbReference type="GO" id="GO:0005576">
    <property type="term" value="C:extracellular region"/>
    <property type="evidence" value="ECO:0007669"/>
    <property type="project" value="InterPro"/>
</dbReference>
<dbReference type="SMART" id="SM00494">
    <property type="entry name" value="ChtBD2"/>
    <property type="match status" value="2"/>
</dbReference>
<dbReference type="InterPro" id="IPR002557">
    <property type="entry name" value="Chitin-bd_dom"/>
</dbReference>
<feature type="chain" id="PRO_5043404956" description="Chitin-binding type-2 domain-containing protein" evidence="2">
    <location>
        <begin position="33"/>
        <end position="727"/>
    </location>
</feature>
<dbReference type="EMBL" id="CAXITT010001656">
    <property type="protein sequence ID" value="CAL1548756.1"/>
    <property type="molecule type" value="Genomic_DNA"/>
</dbReference>
<dbReference type="Proteomes" id="UP001497497">
    <property type="component" value="Unassembled WGS sequence"/>
</dbReference>
<dbReference type="PROSITE" id="PS50940">
    <property type="entry name" value="CHIT_BIND_II"/>
    <property type="match status" value="1"/>
</dbReference>
<feature type="domain" description="Chitin-binding type-2" evidence="3">
    <location>
        <begin position="313"/>
        <end position="378"/>
    </location>
</feature>
<dbReference type="AlphaFoldDB" id="A0AAV2IR65"/>
<evidence type="ECO:0000259" key="3">
    <source>
        <dbReference type="PROSITE" id="PS50940"/>
    </source>
</evidence>
<reference evidence="4 5" key="1">
    <citation type="submission" date="2024-04" db="EMBL/GenBank/DDBJ databases">
        <authorList>
            <consortium name="Genoscope - CEA"/>
            <person name="William W."/>
        </authorList>
    </citation>
    <scope>NUCLEOTIDE SEQUENCE [LARGE SCALE GENOMIC DNA]</scope>
</reference>
<dbReference type="Pfam" id="PF01607">
    <property type="entry name" value="CBM_14"/>
    <property type="match status" value="1"/>
</dbReference>
<feature type="compositionally biased region" description="Acidic residues" evidence="1">
    <location>
        <begin position="145"/>
        <end position="156"/>
    </location>
</feature>
<evidence type="ECO:0000256" key="2">
    <source>
        <dbReference type="SAM" id="SignalP"/>
    </source>
</evidence>
<keyword evidence="2" id="KW-0732">Signal</keyword>
<comment type="caution">
    <text evidence="4">The sequence shown here is derived from an EMBL/GenBank/DDBJ whole genome shotgun (WGS) entry which is preliminary data.</text>
</comment>
<name>A0AAV2IR65_LYMST</name>
<dbReference type="Gene3D" id="2.170.140.10">
    <property type="entry name" value="Chitin binding domain"/>
    <property type="match status" value="1"/>
</dbReference>
<proteinExistence type="predicted"/>
<protein>
    <recommendedName>
        <fullName evidence="3">Chitin-binding type-2 domain-containing protein</fullName>
    </recommendedName>
</protein>
<accession>A0AAV2IR65</accession>
<evidence type="ECO:0000313" key="4">
    <source>
        <dbReference type="EMBL" id="CAL1548756.1"/>
    </source>
</evidence>
<feature type="region of interest" description="Disordered" evidence="1">
    <location>
        <begin position="100"/>
        <end position="205"/>
    </location>
</feature>
<feature type="region of interest" description="Disordered" evidence="1">
    <location>
        <begin position="267"/>
        <end position="306"/>
    </location>
</feature>
<organism evidence="4 5">
    <name type="scientific">Lymnaea stagnalis</name>
    <name type="common">Great pond snail</name>
    <name type="synonym">Helix stagnalis</name>
    <dbReference type="NCBI Taxonomy" id="6523"/>
    <lineage>
        <taxon>Eukaryota</taxon>
        <taxon>Metazoa</taxon>
        <taxon>Spiralia</taxon>
        <taxon>Lophotrochozoa</taxon>
        <taxon>Mollusca</taxon>
        <taxon>Gastropoda</taxon>
        <taxon>Heterobranchia</taxon>
        <taxon>Euthyneura</taxon>
        <taxon>Panpulmonata</taxon>
        <taxon>Hygrophila</taxon>
        <taxon>Lymnaeoidea</taxon>
        <taxon>Lymnaeidae</taxon>
        <taxon>Lymnaea</taxon>
    </lineage>
</organism>
<feature type="compositionally biased region" description="Polar residues" evidence="1">
    <location>
        <begin position="172"/>
        <end position="184"/>
    </location>
</feature>
<evidence type="ECO:0000313" key="5">
    <source>
        <dbReference type="Proteomes" id="UP001497497"/>
    </source>
</evidence>
<feature type="compositionally biased region" description="Basic and acidic residues" evidence="1">
    <location>
        <begin position="187"/>
        <end position="198"/>
    </location>
</feature>
<feature type="compositionally biased region" description="Basic and acidic residues" evidence="1">
    <location>
        <begin position="126"/>
        <end position="137"/>
    </location>
</feature>
<evidence type="ECO:0000256" key="1">
    <source>
        <dbReference type="SAM" id="MobiDB-lite"/>
    </source>
</evidence>
<dbReference type="SUPFAM" id="SSF57625">
    <property type="entry name" value="Invertebrate chitin-binding proteins"/>
    <property type="match status" value="1"/>
</dbReference>
<dbReference type="GO" id="GO:0008061">
    <property type="term" value="F:chitin binding"/>
    <property type="evidence" value="ECO:0007669"/>
    <property type="project" value="InterPro"/>
</dbReference>
<feature type="compositionally biased region" description="Polar residues" evidence="1">
    <location>
        <begin position="111"/>
        <end position="125"/>
    </location>
</feature>
<sequence length="727" mass="81255">MSKPSTTPRQMNLFATLFAASLLLANVARSFADDDATPTDPWIETLLHDYRPQGLQQRQAVSQHTLDYIKRLFHGLTFGELNEEQQEEIEEYFGQHNVQGLSSEEQEEQKTVTYGQQTTTSQTNQKDSEESQEEQKTYTKQITQDDSDESQEDDSHEQDSSSSSEEESKQQTTAANKIPTSTYKAVQHKETTPKKDEDSSSEEDKDFCKGFKPYTADTRFYLQYDGSSWLKMPCPSGLGFDHVTCACSILVTPHKSSTTTKRIITSTTTTPTTTTTRRTTTTPITTTTTTPTTTTTTPTTTTTRKTSTPKPNFDLCKDCVILHGVGYAAVAGHCDAYIQCRYYGDIPTAVSIRRCPYGLQWNQNKLTCDKEENVKCVSVSKCLNQKSIEGDRRGYLAFNGYTWSRVSCPSDYTYSDVTCGCTETYQGHGNFETCNDKKAIPNDRTGFLQLAPSGWVRMPCPKSLGYDANTCRCTDKLDVVEYVNHCPDLKPLAGDKTGFLQFNGVSWIRMPCPATLGYDPRTCRCTYMNEIEDDESDSIDKDDDGFCKPSLSLSFDDNTATDLSENQFWINNTGVTFKNGQAYFDGNSRLTVPGFSNMEFGNKVYVTVKYSQSGNTKQTLLTNGDCGILQSIGVCTDMEAVDFFAETEVKQVKVTVPKMTNSWQYAMYALDKGHLQGYVGTRTHTQEIKGSLLRRQRGLIIGGGGECGDFTGIIDELHVFFCRPDFS</sequence>